<proteinExistence type="predicted"/>
<accession>A0A2R4G1Z8</accession>
<dbReference type="Proteomes" id="UP000241454">
    <property type="component" value="Chromosome"/>
</dbReference>
<protein>
    <submittedName>
        <fullName evidence="2">Sugar ABC transporter substrate-binding protein</fullName>
    </submittedName>
</protein>
<feature type="signal peptide" evidence="1">
    <location>
        <begin position="1"/>
        <end position="20"/>
    </location>
</feature>
<dbReference type="PANTHER" id="PTHR43649">
    <property type="entry name" value="ARABINOSE-BINDING PROTEIN-RELATED"/>
    <property type="match status" value="1"/>
</dbReference>
<evidence type="ECO:0000313" key="2">
    <source>
        <dbReference type="EMBL" id="AVT44868.1"/>
    </source>
</evidence>
<dbReference type="SUPFAM" id="SSF53850">
    <property type="entry name" value="Periplasmic binding protein-like II"/>
    <property type="match status" value="1"/>
</dbReference>
<sequence>MKFKTLAAASLAVATMLGMGACGSNSTANKTTSDGKTIITFWHNSTTGDGKAYFADVAKQFEASHKNVKIEIQAVQNEDLDGKLQTALQDPSTSPDVFFQRGGQKLRDMMDAGQLKDLTKGVDASIKKNVGSAMDSTTVDGKIYGIPYTVTPGGIWYSKDLFAKAGITDTPTTWDELKADITKLKDSGIAPVALGGKDAWPAAHWWYWTALRECSADVFSETMDSKKFDDKCWTKAGKDVKELLDIDAFNDGFLTTSAQQGAGSSAGLLANHKAAMEVMGAWEPGIVKDLTPDKKPMSDLGFFTFPSTGGQGDSKAMMGGADAFSVGANAPDEAVEFLNFLMSKENQEAYVKAFSALPANKEAQDVVTEGALKEALDAYNDATSYSLWIDTQFGSNVGNALNSGVVNMLSGKGSAEDIVKAATDAAAKG</sequence>
<dbReference type="RefSeq" id="WP_107646052.1">
    <property type="nucleotide sequence ID" value="NZ_CP028341.1"/>
</dbReference>
<dbReference type="PANTHER" id="PTHR43649:SF14">
    <property type="entry name" value="BLR3389 PROTEIN"/>
    <property type="match status" value="1"/>
</dbReference>
<evidence type="ECO:0000313" key="3">
    <source>
        <dbReference type="Proteomes" id="UP000241454"/>
    </source>
</evidence>
<organism evidence="2 3">
    <name type="scientific">Bifidobacterium adolescentis</name>
    <dbReference type="NCBI Taxonomy" id="1680"/>
    <lineage>
        <taxon>Bacteria</taxon>
        <taxon>Bacillati</taxon>
        <taxon>Actinomycetota</taxon>
        <taxon>Actinomycetes</taxon>
        <taxon>Bifidobacteriales</taxon>
        <taxon>Bifidobacteriaceae</taxon>
        <taxon>Bifidobacterium</taxon>
    </lineage>
</organism>
<reference evidence="2 3" key="1">
    <citation type="submission" date="2018-03" db="EMBL/GenBank/DDBJ databases">
        <authorList>
            <person name="Keele B.F."/>
        </authorList>
    </citation>
    <scope>NUCLEOTIDE SEQUENCE [LARGE SCALE GENOMIC DNA]</scope>
    <source>
        <strain evidence="2 3">1-11</strain>
    </source>
</reference>
<evidence type="ECO:0000256" key="1">
    <source>
        <dbReference type="SAM" id="SignalP"/>
    </source>
</evidence>
<name>A0A2R4G1Z8_BIFAD</name>
<dbReference type="PROSITE" id="PS51257">
    <property type="entry name" value="PROKAR_LIPOPROTEIN"/>
    <property type="match status" value="1"/>
</dbReference>
<dbReference type="InterPro" id="IPR006059">
    <property type="entry name" value="SBP"/>
</dbReference>
<dbReference type="AlphaFoldDB" id="A0A2R4G1Z8"/>
<dbReference type="InterPro" id="IPR050490">
    <property type="entry name" value="Bact_solute-bd_prot1"/>
</dbReference>
<dbReference type="Gene3D" id="3.40.190.10">
    <property type="entry name" value="Periplasmic binding protein-like II"/>
    <property type="match status" value="2"/>
</dbReference>
<keyword evidence="1" id="KW-0732">Signal</keyword>
<dbReference type="Pfam" id="PF01547">
    <property type="entry name" value="SBP_bac_1"/>
    <property type="match status" value="1"/>
</dbReference>
<gene>
    <name evidence="2" type="ORF">C8077_02295</name>
</gene>
<dbReference type="EMBL" id="CP028341">
    <property type="protein sequence ID" value="AVT44868.1"/>
    <property type="molecule type" value="Genomic_DNA"/>
</dbReference>
<feature type="chain" id="PRO_5039124112" evidence="1">
    <location>
        <begin position="21"/>
        <end position="429"/>
    </location>
</feature>